<sequence length="520" mass="57996">MVALPAQIIPAAPQETAPKNVHQVSSLAELIANTVITMEPVSAGVLRAVRVADALENYGAVLRRHCGSRHTLSYPTTTIRTFWSHSWHGGAWKKYVTLLLFYHGTAALLIASLGAGLASVLFGLEILPALSQPKEGDSNFQCIWTNPVGLVSYCVVLLFWRSSADVFLDVICIDQEVQPRKADGLLSIGAFLKKSDTMLVLWDHTYCDRLWCMFEIAGFARSRCAGEEPRLLIRPTELSLCYFSQALTVLFVTIVTDFLPLSGDDVGVIWTFQALNALVFCAGFYANIAIYRDCFRSMEADGDKLASFSLDNVSSFCCENNHERSRGLCDRRVTNKCIIAWFGSKELFEEYVRTRVRALLLREHAKQCFSYRQAITAMVPVLWHFVSKAAAWSRFTTWDPKMQAARELIRGLAWWLGVAPMALLVGTRLCYPLRHRRSWAPAEYLINLPPLLASVMVVVAAQQLEHLCFLLDDLFELPGDHGLVPYVLIFAAMVLPATVGLCVCLGANLIRYAQGQKFGV</sequence>
<accession>A0A1Q9E7K9</accession>
<dbReference type="AlphaFoldDB" id="A0A1Q9E7K9"/>
<keyword evidence="2" id="KW-1185">Reference proteome</keyword>
<dbReference type="EMBL" id="LSRX01000237">
    <property type="protein sequence ID" value="OLQ03396.1"/>
    <property type="molecule type" value="Genomic_DNA"/>
</dbReference>
<reference evidence="1 2" key="1">
    <citation type="submission" date="2016-02" db="EMBL/GenBank/DDBJ databases">
        <title>Genome analysis of coral dinoflagellate symbionts highlights evolutionary adaptations to a symbiotic lifestyle.</title>
        <authorList>
            <person name="Aranda M."/>
            <person name="Li Y."/>
            <person name="Liew Y.J."/>
            <person name="Baumgarten S."/>
            <person name="Simakov O."/>
            <person name="Wilson M."/>
            <person name="Piel J."/>
            <person name="Ashoor H."/>
            <person name="Bougouffa S."/>
            <person name="Bajic V.B."/>
            <person name="Ryu T."/>
            <person name="Ravasi T."/>
            <person name="Bayer T."/>
            <person name="Micklem G."/>
            <person name="Kim H."/>
            <person name="Bhak J."/>
            <person name="Lajeunesse T.C."/>
            <person name="Voolstra C.R."/>
        </authorList>
    </citation>
    <scope>NUCLEOTIDE SEQUENCE [LARGE SCALE GENOMIC DNA]</scope>
    <source>
        <strain evidence="1 2">CCMP2467</strain>
    </source>
</reference>
<name>A0A1Q9E7K9_SYMMI</name>
<gene>
    <name evidence="1" type="ORF">AK812_SmicGene13644</name>
</gene>
<dbReference type="OrthoDB" id="411846at2759"/>
<protein>
    <submittedName>
        <fullName evidence="1">Uncharacterized protein</fullName>
    </submittedName>
</protein>
<dbReference type="Proteomes" id="UP000186817">
    <property type="component" value="Unassembled WGS sequence"/>
</dbReference>
<proteinExistence type="predicted"/>
<evidence type="ECO:0000313" key="2">
    <source>
        <dbReference type="Proteomes" id="UP000186817"/>
    </source>
</evidence>
<evidence type="ECO:0000313" key="1">
    <source>
        <dbReference type="EMBL" id="OLQ03396.1"/>
    </source>
</evidence>
<organism evidence="1 2">
    <name type="scientific">Symbiodinium microadriaticum</name>
    <name type="common">Dinoflagellate</name>
    <name type="synonym">Zooxanthella microadriatica</name>
    <dbReference type="NCBI Taxonomy" id="2951"/>
    <lineage>
        <taxon>Eukaryota</taxon>
        <taxon>Sar</taxon>
        <taxon>Alveolata</taxon>
        <taxon>Dinophyceae</taxon>
        <taxon>Suessiales</taxon>
        <taxon>Symbiodiniaceae</taxon>
        <taxon>Symbiodinium</taxon>
    </lineage>
</organism>
<comment type="caution">
    <text evidence="1">The sequence shown here is derived from an EMBL/GenBank/DDBJ whole genome shotgun (WGS) entry which is preliminary data.</text>
</comment>